<dbReference type="SUPFAM" id="SSF53167">
    <property type="entry name" value="Purine and uridine phosphorylases"/>
    <property type="match status" value="1"/>
</dbReference>
<keyword evidence="2" id="KW-1185">Reference proteome</keyword>
<dbReference type="InterPro" id="IPR035994">
    <property type="entry name" value="Nucleoside_phosphorylase_sf"/>
</dbReference>
<reference evidence="1" key="1">
    <citation type="submission" date="2023-03" db="EMBL/GenBank/DDBJ databases">
        <title>Massive genome expansion in bonnet fungi (Mycena s.s.) driven by repeated elements and novel gene families across ecological guilds.</title>
        <authorList>
            <consortium name="Lawrence Berkeley National Laboratory"/>
            <person name="Harder C.B."/>
            <person name="Miyauchi S."/>
            <person name="Viragh M."/>
            <person name="Kuo A."/>
            <person name="Thoen E."/>
            <person name="Andreopoulos B."/>
            <person name="Lu D."/>
            <person name="Skrede I."/>
            <person name="Drula E."/>
            <person name="Henrissat B."/>
            <person name="Morin E."/>
            <person name="Kohler A."/>
            <person name="Barry K."/>
            <person name="LaButti K."/>
            <person name="Morin E."/>
            <person name="Salamov A."/>
            <person name="Lipzen A."/>
            <person name="Mereny Z."/>
            <person name="Hegedus B."/>
            <person name="Baldrian P."/>
            <person name="Stursova M."/>
            <person name="Weitz H."/>
            <person name="Taylor A."/>
            <person name="Grigoriev I.V."/>
            <person name="Nagy L.G."/>
            <person name="Martin F."/>
            <person name="Kauserud H."/>
        </authorList>
    </citation>
    <scope>NUCLEOTIDE SEQUENCE</scope>
    <source>
        <strain evidence="1">9144</strain>
    </source>
</reference>
<evidence type="ECO:0000313" key="2">
    <source>
        <dbReference type="Proteomes" id="UP001219525"/>
    </source>
</evidence>
<name>A0AAD6V6K3_9AGAR</name>
<sequence length="560" mass="62302">MSPLFFRSALNGGARTRTCNAILARRLNTSELKDYGPRQMLKPRGDVTVDTHTMGTSLHRYLDIKMHQSILARPWEKIVVEGSHSRSNGSILFAGEKRDKPFNWQRPTARIDNDVLTLQCLPGADHVRHYAEIIATYLNITPNAALTPADRVFYKVPSDLMTINAFRDTNLREIPRADIVVLGLVHRLDRLTTVSHWRPGSGSTYDICDWTIRQFGNRKVAFIGVRPSFWGNICESLVRLLVDQLGARQVLYFGKLGSVQRGIRPNRYLATGEASLVEGERVTWSNVLAGSLQEVKSVPVLRGDHVTLPSVLLETKKWLKNLSEGYAFVDPEVGMMARAARDIGVGFGYLHIVSDNVCGGYEEDLSNEREASVLKGRQTLFEEVQRILGHHLQMFQLCIPYERLNPCDTLVDTRIPHYFLLQRVHDDLTKLGVAAEDDAMRIEHVEQASHCPFVAGVDNTGAQRGARAPEGAPDEELTHCIEGDGDSLVEFDHVGSGTEGDRRGVLDEWDFPGLGGLATFVVKVDDAGRRPAENAAEREVDATGLRLAFGRDETADEIAA</sequence>
<dbReference type="GO" id="GO:0003824">
    <property type="term" value="F:catalytic activity"/>
    <property type="evidence" value="ECO:0007669"/>
    <property type="project" value="InterPro"/>
</dbReference>
<dbReference type="AlphaFoldDB" id="A0AAD6V6K3"/>
<dbReference type="EMBL" id="JARJCW010000060">
    <property type="protein sequence ID" value="KAJ7201043.1"/>
    <property type="molecule type" value="Genomic_DNA"/>
</dbReference>
<dbReference type="GO" id="GO:0009116">
    <property type="term" value="P:nucleoside metabolic process"/>
    <property type="evidence" value="ECO:0007669"/>
    <property type="project" value="InterPro"/>
</dbReference>
<dbReference type="Proteomes" id="UP001219525">
    <property type="component" value="Unassembled WGS sequence"/>
</dbReference>
<organism evidence="1 2">
    <name type="scientific">Mycena pura</name>
    <dbReference type="NCBI Taxonomy" id="153505"/>
    <lineage>
        <taxon>Eukaryota</taxon>
        <taxon>Fungi</taxon>
        <taxon>Dikarya</taxon>
        <taxon>Basidiomycota</taxon>
        <taxon>Agaricomycotina</taxon>
        <taxon>Agaricomycetes</taxon>
        <taxon>Agaricomycetidae</taxon>
        <taxon>Agaricales</taxon>
        <taxon>Marasmiineae</taxon>
        <taxon>Mycenaceae</taxon>
        <taxon>Mycena</taxon>
    </lineage>
</organism>
<gene>
    <name evidence="1" type="ORF">GGX14DRAFT_544789</name>
</gene>
<evidence type="ECO:0000313" key="1">
    <source>
        <dbReference type="EMBL" id="KAJ7201043.1"/>
    </source>
</evidence>
<comment type="caution">
    <text evidence="1">The sequence shown here is derived from an EMBL/GenBank/DDBJ whole genome shotgun (WGS) entry which is preliminary data.</text>
</comment>
<proteinExistence type="predicted"/>
<accession>A0AAD6V6K3</accession>
<protein>
    <submittedName>
        <fullName evidence="1">Uncharacterized protein</fullName>
    </submittedName>
</protein>